<dbReference type="CDD" id="cd02801">
    <property type="entry name" value="DUS_like_FMN"/>
    <property type="match status" value="1"/>
</dbReference>
<proteinExistence type="predicted"/>
<dbReference type="EMBL" id="LGRX02032996">
    <property type="protein sequence ID" value="KAK3243271.1"/>
    <property type="molecule type" value="Genomic_DNA"/>
</dbReference>
<organism evidence="5 6">
    <name type="scientific">Cymbomonas tetramitiformis</name>
    <dbReference type="NCBI Taxonomy" id="36881"/>
    <lineage>
        <taxon>Eukaryota</taxon>
        <taxon>Viridiplantae</taxon>
        <taxon>Chlorophyta</taxon>
        <taxon>Pyramimonadophyceae</taxon>
        <taxon>Pyramimonadales</taxon>
        <taxon>Pyramimonadaceae</taxon>
        <taxon>Cymbomonas</taxon>
    </lineage>
</organism>
<evidence type="ECO:0000256" key="1">
    <source>
        <dbReference type="ARBA" id="ARBA00022555"/>
    </source>
</evidence>
<dbReference type="InterPro" id="IPR004653">
    <property type="entry name" value="DusA"/>
</dbReference>
<dbReference type="PANTHER" id="PTHR42907:SF1">
    <property type="entry name" value="FMN-LINKED OXIDOREDUCTASES SUPERFAMILY PROTEIN"/>
    <property type="match status" value="1"/>
</dbReference>
<dbReference type="AlphaFoldDB" id="A0AAE0BUY2"/>
<evidence type="ECO:0000256" key="3">
    <source>
        <dbReference type="ARBA" id="ARBA00022884"/>
    </source>
</evidence>
<keyword evidence="3" id="KW-0694">RNA-binding</keyword>
<sequence>MFAMHENLATTREVNDAKGAASCTLSIAPMMECTDKHYRCLARLLTRHTQLYTEMVVDQSIIYNQAQVIGPAQSYEHPITVQLGGSDPEMLAKAAVVCERLGYDEINLNVGCPSPKVVNKKKPSACFGARLMTDPPHVAKIVARLQEVVSIPVTVKCRTWEKLRSMPAADPPTSCALQIGVDDLDQYEHLKNFVETVVEALGPTAHFIVHARKVHPIVRSVPQRLCVVHASTVICSSRFLAFY</sequence>
<evidence type="ECO:0000259" key="4">
    <source>
        <dbReference type="Pfam" id="PF01207"/>
    </source>
</evidence>
<evidence type="ECO:0000313" key="5">
    <source>
        <dbReference type="EMBL" id="KAK3243271.1"/>
    </source>
</evidence>
<evidence type="ECO:0000256" key="2">
    <source>
        <dbReference type="ARBA" id="ARBA00022857"/>
    </source>
</evidence>
<comment type="caution">
    <text evidence="5">The sequence shown here is derived from an EMBL/GenBank/DDBJ whole genome shotgun (WGS) entry which is preliminary data.</text>
</comment>
<dbReference type="SUPFAM" id="SSF51395">
    <property type="entry name" value="FMN-linked oxidoreductases"/>
    <property type="match status" value="1"/>
</dbReference>
<keyword evidence="2" id="KW-0521">NADP</keyword>
<dbReference type="InterPro" id="IPR035587">
    <property type="entry name" value="DUS-like_FMN-bd"/>
</dbReference>
<feature type="domain" description="DUS-like FMN-binding" evidence="4">
    <location>
        <begin position="27"/>
        <end position="159"/>
    </location>
</feature>
<dbReference type="PANTHER" id="PTHR42907">
    <property type="entry name" value="FMN-LINKED OXIDOREDUCTASES SUPERFAMILY PROTEIN"/>
    <property type="match status" value="1"/>
</dbReference>
<dbReference type="Gene3D" id="3.20.20.70">
    <property type="entry name" value="Aldolase class I"/>
    <property type="match status" value="1"/>
</dbReference>
<gene>
    <name evidence="5" type="ORF">CYMTET_47064</name>
</gene>
<dbReference type="GO" id="GO:0017150">
    <property type="term" value="F:tRNA dihydrouridine synthase activity"/>
    <property type="evidence" value="ECO:0007669"/>
    <property type="project" value="InterPro"/>
</dbReference>
<dbReference type="GO" id="GO:0000049">
    <property type="term" value="F:tRNA binding"/>
    <property type="evidence" value="ECO:0007669"/>
    <property type="project" value="UniProtKB-KW"/>
</dbReference>
<keyword evidence="1" id="KW-0820">tRNA-binding</keyword>
<reference evidence="5 6" key="1">
    <citation type="journal article" date="2015" name="Genome Biol. Evol.">
        <title>Comparative Genomics of a Bacterivorous Green Alga Reveals Evolutionary Causalities and Consequences of Phago-Mixotrophic Mode of Nutrition.</title>
        <authorList>
            <person name="Burns J.A."/>
            <person name="Paasch A."/>
            <person name="Narechania A."/>
            <person name="Kim E."/>
        </authorList>
    </citation>
    <scope>NUCLEOTIDE SEQUENCE [LARGE SCALE GENOMIC DNA]</scope>
    <source>
        <strain evidence="5 6">PLY_AMNH</strain>
    </source>
</reference>
<keyword evidence="6" id="KW-1185">Reference proteome</keyword>
<evidence type="ECO:0000313" key="6">
    <source>
        <dbReference type="Proteomes" id="UP001190700"/>
    </source>
</evidence>
<dbReference type="Proteomes" id="UP001190700">
    <property type="component" value="Unassembled WGS sequence"/>
</dbReference>
<dbReference type="Pfam" id="PF01207">
    <property type="entry name" value="Dus"/>
    <property type="match status" value="1"/>
</dbReference>
<name>A0AAE0BUY2_9CHLO</name>
<dbReference type="InterPro" id="IPR013785">
    <property type="entry name" value="Aldolase_TIM"/>
</dbReference>
<protein>
    <recommendedName>
        <fullName evidence="4">DUS-like FMN-binding domain-containing protein</fullName>
    </recommendedName>
</protein>
<accession>A0AAE0BUY2</accession>